<dbReference type="GO" id="GO:0003676">
    <property type="term" value="F:nucleic acid binding"/>
    <property type="evidence" value="ECO:0007669"/>
    <property type="project" value="InterPro"/>
</dbReference>
<keyword evidence="3" id="KW-1185">Reference proteome</keyword>
<comment type="caution">
    <text evidence="2">The sequence shown here is derived from an EMBL/GenBank/DDBJ whole genome shotgun (WGS) entry which is preliminary data.</text>
</comment>
<dbReference type="Proteomes" id="UP000257109">
    <property type="component" value="Unassembled WGS sequence"/>
</dbReference>
<dbReference type="EMBL" id="QJKJ01000826">
    <property type="protein sequence ID" value="RDY10525.1"/>
    <property type="molecule type" value="Genomic_DNA"/>
</dbReference>
<feature type="non-terminal residue" evidence="2">
    <location>
        <position position="132"/>
    </location>
</feature>
<proteinExistence type="predicted"/>
<accession>A0A371I655</accession>
<feature type="domain" description="RNase H type-1" evidence="1">
    <location>
        <begin position="37"/>
        <end position="101"/>
    </location>
</feature>
<dbReference type="PANTHER" id="PTHR48475:SF2">
    <property type="entry name" value="RIBONUCLEASE H"/>
    <property type="match status" value="1"/>
</dbReference>
<dbReference type="GO" id="GO:0004523">
    <property type="term" value="F:RNA-DNA hybrid ribonuclease activity"/>
    <property type="evidence" value="ECO:0007669"/>
    <property type="project" value="InterPro"/>
</dbReference>
<dbReference type="Pfam" id="PF13456">
    <property type="entry name" value="RVT_3"/>
    <property type="match status" value="1"/>
</dbReference>
<sequence length="132" mass="14502">MKAQVLTDFINKLTPNSHNEKATRANKEWTLSVDKSSNKRGSGVGIIMEGPGGVLIEQSLHFRFQASNNLAEYEALLVGIQLANELGAKMLTVKSDSKLVSGQEQAETLEGFTLFHVPRKQNERAHLLAKLA</sequence>
<dbReference type="SUPFAM" id="SSF53098">
    <property type="entry name" value="Ribonuclease H-like"/>
    <property type="match status" value="1"/>
</dbReference>
<dbReference type="Gene3D" id="3.30.420.10">
    <property type="entry name" value="Ribonuclease H-like superfamily/Ribonuclease H"/>
    <property type="match status" value="1"/>
</dbReference>
<gene>
    <name evidence="2" type="ORF">CR513_04950</name>
</gene>
<name>A0A371I655_MUCPR</name>
<protein>
    <recommendedName>
        <fullName evidence="1">RNase H type-1 domain-containing protein</fullName>
    </recommendedName>
</protein>
<feature type="non-terminal residue" evidence="2">
    <location>
        <position position="1"/>
    </location>
</feature>
<dbReference type="InterPro" id="IPR012337">
    <property type="entry name" value="RNaseH-like_sf"/>
</dbReference>
<evidence type="ECO:0000313" key="3">
    <source>
        <dbReference type="Proteomes" id="UP000257109"/>
    </source>
</evidence>
<evidence type="ECO:0000313" key="2">
    <source>
        <dbReference type="EMBL" id="RDY10525.1"/>
    </source>
</evidence>
<organism evidence="2 3">
    <name type="scientific">Mucuna pruriens</name>
    <name type="common">Velvet bean</name>
    <name type="synonym">Dolichos pruriens</name>
    <dbReference type="NCBI Taxonomy" id="157652"/>
    <lineage>
        <taxon>Eukaryota</taxon>
        <taxon>Viridiplantae</taxon>
        <taxon>Streptophyta</taxon>
        <taxon>Embryophyta</taxon>
        <taxon>Tracheophyta</taxon>
        <taxon>Spermatophyta</taxon>
        <taxon>Magnoliopsida</taxon>
        <taxon>eudicotyledons</taxon>
        <taxon>Gunneridae</taxon>
        <taxon>Pentapetalae</taxon>
        <taxon>rosids</taxon>
        <taxon>fabids</taxon>
        <taxon>Fabales</taxon>
        <taxon>Fabaceae</taxon>
        <taxon>Papilionoideae</taxon>
        <taxon>50 kb inversion clade</taxon>
        <taxon>NPAAA clade</taxon>
        <taxon>indigoferoid/millettioid clade</taxon>
        <taxon>Phaseoleae</taxon>
        <taxon>Mucuna</taxon>
    </lineage>
</organism>
<evidence type="ECO:0000259" key="1">
    <source>
        <dbReference type="Pfam" id="PF13456"/>
    </source>
</evidence>
<reference evidence="2" key="1">
    <citation type="submission" date="2018-05" db="EMBL/GenBank/DDBJ databases">
        <title>Draft genome of Mucuna pruriens seed.</title>
        <authorList>
            <person name="Nnadi N.E."/>
            <person name="Vos R."/>
            <person name="Hasami M.H."/>
            <person name="Devisetty U.K."/>
            <person name="Aguiy J.C."/>
        </authorList>
    </citation>
    <scope>NUCLEOTIDE SEQUENCE [LARGE SCALE GENOMIC DNA]</scope>
    <source>
        <strain evidence="2">JCA_2017</strain>
    </source>
</reference>
<dbReference type="InterPro" id="IPR002156">
    <property type="entry name" value="RNaseH_domain"/>
</dbReference>
<dbReference type="AlphaFoldDB" id="A0A371I655"/>
<dbReference type="PANTHER" id="PTHR48475">
    <property type="entry name" value="RIBONUCLEASE H"/>
    <property type="match status" value="1"/>
</dbReference>
<dbReference type="InterPro" id="IPR036397">
    <property type="entry name" value="RNaseH_sf"/>
</dbReference>
<dbReference type="CDD" id="cd09279">
    <property type="entry name" value="RNase_HI_like"/>
    <property type="match status" value="1"/>
</dbReference>
<dbReference type="OrthoDB" id="1934793at2759"/>